<dbReference type="GO" id="GO:0004622">
    <property type="term" value="F:phosphatidylcholine lysophospholipase activity"/>
    <property type="evidence" value="ECO:0007669"/>
    <property type="project" value="UniProtKB-EC"/>
</dbReference>
<dbReference type="Gene3D" id="3.40.1090.10">
    <property type="entry name" value="Cytosolic phospholipase A2 catalytic domain"/>
    <property type="match status" value="1"/>
</dbReference>
<dbReference type="SUPFAM" id="SSF52151">
    <property type="entry name" value="FabD/lysophospholipase-like"/>
    <property type="match status" value="1"/>
</dbReference>
<feature type="chain" id="PRO_5041774076" description="Lysophospholipase" evidence="9">
    <location>
        <begin position="25"/>
        <end position="837"/>
    </location>
</feature>
<evidence type="ECO:0000313" key="11">
    <source>
        <dbReference type="EMBL" id="KAK2601474.1"/>
    </source>
</evidence>
<dbReference type="Pfam" id="PF01735">
    <property type="entry name" value="PLA2_B"/>
    <property type="match status" value="1"/>
</dbReference>
<evidence type="ECO:0000256" key="4">
    <source>
        <dbReference type="ARBA" id="ARBA00022801"/>
    </source>
</evidence>
<comment type="caution">
    <text evidence="11">The sequence shown here is derived from an EMBL/GenBank/DDBJ whole genome shotgun (WGS) entry which is preliminary data.</text>
</comment>
<dbReference type="GO" id="GO:0005829">
    <property type="term" value="C:cytosol"/>
    <property type="evidence" value="ECO:0007669"/>
    <property type="project" value="TreeGrafter"/>
</dbReference>
<dbReference type="EMBL" id="JAUJFL010000006">
    <property type="protein sequence ID" value="KAK2601474.1"/>
    <property type="molecule type" value="Genomic_DNA"/>
</dbReference>
<proteinExistence type="inferred from homology"/>
<dbReference type="SUPFAM" id="SSF53474">
    <property type="entry name" value="alpha/beta-Hydrolases"/>
    <property type="match status" value="1"/>
</dbReference>
<evidence type="ECO:0000313" key="12">
    <source>
        <dbReference type="Proteomes" id="UP001265746"/>
    </source>
</evidence>
<dbReference type="Proteomes" id="UP001265746">
    <property type="component" value="Unassembled WGS sequence"/>
</dbReference>
<reference evidence="11" key="1">
    <citation type="submission" date="2023-06" db="EMBL/GenBank/DDBJ databases">
        <authorList>
            <person name="Noh H."/>
        </authorList>
    </citation>
    <scope>NUCLEOTIDE SEQUENCE</scope>
    <source>
        <strain evidence="11">DUCC20226</strain>
    </source>
</reference>
<keyword evidence="3 9" id="KW-0732">Signal</keyword>
<dbReference type="Pfam" id="PF20434">
    <property type="entry name" value="BD-FAE"/>
    <property type="match status" value="1"/>
</dbReference>
<evidence type="ECO:0000256" key="5">
    <source>
        <dbReference type="ARBA" id="ARBA00022963"/>
    </source>
</evidence>
<comment type="similarity">
    <text evidence="1 9">Belongs to the lysophospholipase family.</text>
</comment>
<sequence>MATNTDIIMFQPLLFALGPVGALAASAYAPVSSSCPTGSLVRSADGISDSEAAWVTNRKAVSDKALESWLASALPGVGASILPTLALSISGGGFRSLLSGAGVIQALDGRDSNSSTTGLYQALTYHAGLSGGAWLLSALAAGNWPTISDLRDNVWETQFAGGILNASSATTVGDYQQIAADIIAKGSAGFPVSLTDPWGRMLSYQIMSGSEGGVDTTMSDISSLSTFTSFDAPFPIITASKITPASGECEPPADGAIYEFNPFEFGSWSDDISAFVLSEYLGSNITAGSSSQCVTGFDNIDWVLGTSSMLLNEYICNSSLGVDVTALFPSSMITVVEKFTSADEYGYSLLPNPFKGFNSTTATKPSTISSSEELYMVDGGEADHNIPLLPLLEPTRNVSVVIVNDNSNDDNGFPDGTQLVAAYEATQVGRLAGRFPTVPAAGDSSFSQAQFFGCDESDAVTVIYLPNSNWTYASNTATLQLTYTPAATDAMISNGNQIATQGEDASWGTCLACGIMLKEAGRANLPSDCEACLTQYCCSDFMRSFKPPPFVPPEDAETFKDIQYSSHGHVRQKLDLYVPKSETRGQTLLPVIVYIHGGAFMFGSKESPWMPSRLISKGYAIASLDYRLSGDAVFPAAVEDCKAAVRWLRAHATEYQLNPHRFIAFGESAGAHHASFLGVTSPAGVGDEFDVGDYLDKSSAVQGVVDYYGPSDFLQMDAHAPKDGVNCQKHDPPGSPESRYVGAPEGLQLVPEKSVRANPITYLSTGKVVPPFFISHGVNDHVVPFHQSVLLDEALRNASVTVTFHPVEGVDHVFHGISPEQTSELDKKTDEFLASIP</sequence>
<dbReference type="InterPro" id="IPR002642">
    <property type="entry name" value="LysoPLipase_cat_dom"/>
</dbReference>
<feature type="signal peptide" evidence="9">
    <location>
        <begin position="1"/>
        <end position="24"/>
    </location>
</feature>
<name>A0AAD9S830_PHOAM</name>
<dbReference type="SMART" id="SM00022">
    <property type="entry name" value="PLAc"/>
    <property type="match status" value="1"/>
</dbReference>
<protein>
    <recommendedName>
        <fullName evidence="2 9">Lysophospholipase</fullName>
        <ecNumber evidence="2 9">3.1.1.5</ecNumber>
    </recommendedName>
</protein>
<evidence type="ECO:0000259" key="10">
    <source>
        <dbReference type="PROSITE" id="PS51210"/>
    </source>
</evidence>
<keyword evidence="6 8" id="KW-0443">Lipid metabolism</keyword>
<keyword evidence="12" id="KW-1185">Reference proteome</keyword>
<organism evidence="11 12">
    <name type="scientific">Phomopsis amygdali</name>
    <name type="common">Fusicoccum amygdali</name>
    <dbReference type="NCBI Taxonomy" id="1214568"/>
    <lineage>
        <taxon>Eukaryota</taxon>
        <taxon>Fungi</taxon>
        <taxon>Dikarya</taxon>
        <taxon>Ascomycota</taxon>
        <taxon>Pezizomycotina</taxon>
        <taxon>Sordariomycetes</taxon>
        <taxon>Sordariomycetidae</taxon>
        <taxon>Diaporthales</taxon>
        <taxon>Diaporthaceae</taxon>
        <taxon>Diaporthe</taxon>
    </lineage>
</organism>
<accession>A0AAD9S830</accession>
<dbReference type="InterPro" id="IPR049492">
    <property type="entry name" value="BD-FAE-like_dom"/>
</dbReference>
<evidence type="ECO:0000256" key="2">
    <source>
        <dbReference type="ARBA" id="ARBA00013274"/>
    </source>
</evidence>
<evidence type="ECO:0000256" key="9">
    <source>
        <dbReference type="RuleBase" id="RU362103"/>
    </source>
</evidence>
<evidence type="ECO:0000256" key="3">
    <source>
        <dbReference type="ARBA" id="ARBA00022729"/>
    </source>
</evidence>
<keyword evidence="7" id="KW-0325">Glycoprotein</keyword>
<dbReference type="InterPro" id="IPR016035">
    <property type="entry name" value="Acyl_Trfase/lysoPLipase"/>
</dbReference>
<evidence type="ECO:0000256" key="8">
    <source>
        <dbReference type="PROSITE-ProRule" id="PRU00555"/>
    </source>
</evidence>
<dbReference type="GO" id="GO:0004623">
    <property type="term" value="F:phospholipase A2 activity"/>
    <property type="evidence" value="ECO:0007669"/>
    <property type="project" value="TreeGrafter"/>
</dbReference>
<evidence type="ECO:0000256" key="7">
    <source>
        <dbReference type="ARBA" id="ARBA00023180"/>
    </source>
</evidence>
<evidence type="ECO:0000256" key="1">
    <source>
        <dbReference type="ARBA" id="ARBA00008780"/>
    </source>
</evidence>
<dbReference type="PROSITE" id="PS51210">
    <property type="entry name" value="PLA2C"/>
    <property type="match status" value="1"/>
</dbReference>
<comment type="catalytic activity">
    <reaction evidence="9">
        <text>a 1-acyl-sn-glycero-3-phosphocholine + H2O = sn-glycerol 3-phosphocholine + a fatty acid + H(+)</text>
        <dbReference type="Rhea" id="RHEA:15177"/>
        <dbReference type="ChEBI" id="CHEBI:15377"/>
        <dbReference type="ChEBI" id="CHEBI:15378"/>
        <dbReference type="ChEBI" id="CHEBI:16870"/>
        <dbReference type="ChEBI" id="CHEBI:28868"/>
        <dbReference type="ChEBI" id="CHEBI:58168"/>
        <dbReference type="EC" id="3.1.1.5"/>
    </reaction>
</comment>
<dbReference type="EC" id="3.1.1.5" evidence="2 9"/>
<gene>
    <name evidence="11" type="ORF">N8I77_010922</name>
</gene>
<dbReference type="GO" id="GO:0005783">
    <property type="term" value="C:endoplasmic reticulum"/>
    <property type="evidence" value="ECO:0007669"/>
    <property type="project" value="TreeGrafter"/>
</dbReference>
<keyword evidence="4 8" id="KW-0378">Hydrolase</keyword>
<evidence type="ECO:0000256" key="6">
    <source>
        <dbReference type="ARBA" id="ARBA00023098"/>
    </source>
</evidence>
<dbReference type="PANTHER" id="PTHR10728">
    <property type="entry name" value="CYTOSOLIC PHOSPHOLIPASE A2"/>
    <property type="match status" value="1"/>
</dbReference>
<dbReference type="InterPro" id="IPR029058">
    <property type="entry name" value="AB_hydrolase_fold"/>
</dbReference>
<dbReference type="AlphaFoldDB" id="A0AAD9S830"/>
<feature type="domain" description="PLA2c" evidence="10">
    <location>
        <begin position="34"/>
        <end position="543"/>
    </location>
</feature>
<dbReference type="GO" id="GO:0046475">
    <property type="term" value="P:glycerophospholipid catabolic process"/>
    <property type="evidence" value="ECO:0007669"/>
    <property type="project" value="TreeGrafter"/>
</dbReference>
<dbReference type="PANTHER" id="PTHR10728:SF33">
    <property type="entry name" value="LYSOPHOSPHOLIPASE 1-RELATED"/>
    <property type="match status" value="1"/>
</dbReference>
<keyword evidence="5 8" id="KW-0442">Lipid degradation</keyword>
<dbReference type="Gene3D" id="3.40.50.1820">
    <property type="entry name" value="alpha/beta hydrolase"/>
    <property type="match status" value="1"/>
</dbReference>